<feature type="binding site" evidence="3">
    <location>
        <position position="130"/>
    </location>
    <ligand>
        <name>Zn(2+)</name>
        <dbReference type="ChEBI" id="CHEBI:29105"/>
        <label>2</label>
    </ligand>
</feature>
<dbReference type="Gene3D" id="3.30.70.360">
    <property type="match status" value="1"/>
</dbReference>
<proteinExistence type="inferred from homology"/>
<gene>
    <name evidence="4" type="ORF">BG36_14825</name>
</gene>
<feature type="binding site" evidence="3">
    <location>
        <position position="191"/>
    </location>
    <ligand>
        <name>Zn(2+)</name>
        <dbReference type="ChEBI" id="CHEBI:29105"/>
        <label>1</label>
    </ligand>
</feature>
<dbReference type="RefSeq" id="WP_035031099.1">
    <property type="nucleotide sequence ID" value="NZ_KK073903.1"/>
</dbReference>
<comment type="similarity">
    <text evidence="1">Belongs to the peptidase M20 family.</text>
</comment>
<dbReference type="Proteomes" id="UP000019849">
    <property type="component" value="Unassembled WGS sequence"/>
</dbReference>
<dbReference type="NCBIfam" id="TIGR01879">
    <property type="entry name" value="hydantase"/>
    <property type="match status" value="1"/>
</dbReference>
<dbReference type="SUPFAM" id="SSF55031">
    <property type="entry name" value="Bacterial exopeptidase dimerisation domain"/>
    <property type="match status" value="1"/>
</dbReference>
<feature type="binding site" evidence="3">
    <location>
        <position position="80"/>
    </location>
    <ligand>
        <name>Zn(2+)</name>
        <dbReference type="ChEBI" id="CHEBI:29105"/>
        <label>1</label>
    </ligand>
</feature>
<name>A0A011V1Q2_9HYPH</name>
<feature type="binding site" evidence="3">
    <location>
        <position position="91"/>
    </location>
    <ligand>
        <name>Zn(2+)</name>
        <dbReference type="ChEBI" id="CHEBI:29105"/>
        <label>2</label>
    </ligand>
</feature>
<reference evidence="4 5" key="1">
    <citation type="submission" date="2014-02" db="EMBL/GenBank/DDBJ databases">
        <title>Aquamicrobium defluvii Genome sequencing.</title>
        <authorList>
            <person name="Wang X."/>
        </authorList>
    </citation>
    <scope>NUCLEOTIDE SEQUENCE [LARGE SCALE GENOMIC DNA]</scope>
    <source>
        <strain evidence="4 5">W13Z1</strain>
    </source>
</reference>
<dbReference type="InterPro" id="IPR010158">
    <property type="entry name" value="Amidase_Cbmase"/>
</dbReference>
<dbReference type="STRING" id="69279.BG36_14825"/>
<dbReference type="Gene3D" id="3.40.630.10">
    <property type="entry name" value="Zn peptidases"/>
    <property type="match status" value="1"/>
</dbReference>
<dbReference type="EMBL" id="JENY01000031">
    <property type="protein sequence ID" value="EXL02375.1"/>
    <property type="molecule type" value="Genomic_DNA"/>
</dbReference>
<dbReference type="SUPFAM" id="SSF53187">
    <property type="entry name" value="Zn-dependent exopeptidases"/>
    <property type="match status" value="1"/>
</dbReference>
<dbReference type="PIRSF" id="PIRSF001235">
    <property type="entry name" value="Amidase_carbamoylase"/>
    <property type="match status" value="1"/>
</dbReference>
<dbReference type="PATRIC" id="fig|69279.3.peg.4022"/>
<dbReference type="InterPro" id="IPR036264">
    <property type="entry name" value="Bact_exopeptidase_dim_dom"/>
</dbReference>
<dbReference type="HOGENOM" id="CLU_024588_6_0_5"/>
<sequence length="417" mass="44159">MAKPGRDLTAVFDQISAIGSQPGAGVTRLAASAEDGAARDAFARWMEGGGARIVHDEVGNQFACFEWAGKNVPWIFAGSHLDTQPRGGRFDGTLGVLAAGSAALDLHEEIRTGQFKPSRNLAVLNWTNEEGARFQPSLTGSSVFSGALPLHEALGLQDGSSISLREALAAIGVDGDGSAVPPRPEAYVELHVEQGRKLIEAGRQIGIVEGTWAARKIAVRWIGRAAHTGPTPMSDRRDALLAAAQGITAFETLIAARHPQLHRSAARIVIEPNSPNVVVERATVWFELRGLDVEELNAAGRAVLAAFELAAANTGTRIELVADTLRAPANMDPRMMKIVDGAARGCDFIPLIMRSVAGHDAVALQNSGIPCALLFVPSADGVAHHPDEFTKQEDVAAGLMVLRAALRDLVQRGYHAG</sequence>
<evidence type="ECO:0000313" key="4">
    <source>
        <dbReference type="EMBL" id="EXL02375.1"/>
    </source>
</evidence>
<dbReference type="PANTHER" id="PTHR32494">
    <property type="entry name" value="ALLANTOATE DEIMINASE-RELATED"/>
    <property type="match status" value="1"/>
</dbReference>
<keyword evidence="3" id="KW-0479">Metal-binding</keyword>
<evidence type="ECO:0000256" key="3">
    <source>
        <dbReference type="PIRSR" id="PIRSR001235-1"/>
    </source>
</evidence>
<dbReference type="OrthoDB" id="9808195at2"/>
<feature type="binding site" evidence="3">
    <location>
        <position position="91"/>
    </location>
    <ligand>
        <name>Zn(2+)</name>
        <dbReference type="ChEBI" id="CHEBI:29105"/>
        <label>1</label>
    </ligand>
</feature>
<evidence type="ECO:0000313" key="5">
    <source>
        <dbReference type="Proteomes" id="UP000019849"/>
    </source>
</evidence>
<accession>A0A011V1Q2</accession>
<dbReference type="InterPro" id="IPR002933">
    <property type="entry name" value="Peptidase_M20"/>
</dbReference>
<dbReference type="AlphaFoldDB" id="A0A011V1Q2"/>
<dbReference type="Pfam" id="PF01546">
    <property type="entry name" value="Peptidase_M20"/>
    <property type="match status" value="1"/>
</dbReference>
<evidence type="ECO:0000256" key="2">
    <source>
        <dbReference type="ARBA" id="ARBA00022801"/>
    </source>
</evidence>
<evidence type="ECO:0000256" key="1">
    <source>
        <dbReference type="ARBA" id="ARBA00006153"/>
    </source>
</evidence>
<keyword evidence="2 4" id="KW-0378">Hydrolase</keyword>
<comment type="caution">
    <text evidence="4">The sequence shown here is derived from an EMBL/GenBank/DDBJ whole genome shotgun (WGS) entry which is preliminary data.</text>
</comment>
<dbReference type="NCBIfam" id="NF006772">
    <property type="entry name" value="PRK09290.2-1"/>
    <property type="match status" value="1"/>
</dbReference>
<dbReference type="GO" id="GO:0046872">
    <property type="term" value="F:metal ion binding"/>
    <property type="evidence" value="ECO:0007669"/>
    <property type="project" value="UniProtKB-KW"/>
</dbReference>
<keyword evidence="3" id="KW-0862">Zinc</keyword>
<dbReference type="eggNOG" id="COG0624">
    <property type="taxonomic scope" value="Bacteria"/>
</dbReference>
<organism evidence="4 5">
    <name type="scientific">Aquamicrobium defluvii</name>
    <dbReference type="NCBI Taxonomy" id="69279"/>
    <lineage>
        <taxon>Bacteria</taxon>
        <taxon>Pseudomonadati</taxon>
        <taxon>Pseudomonadota</taxon>
        <taxon>Alphaproteobacteria</taxon>
        <taxon>Hyphomicrobiales</taxon>
        <taxon>Phyllobacteriaceae</taxon>
        <taxon>Aquamicrobium</taxon>
    </lineage>
</organism>
<dbReference type="GO" id="GO:0016813">
    <property type="term" value="F:hydrolase activity, acting on carbon-nitrogen (but not peptide) bonds, in linear amidines"/>
    <property type="evidence" value="ECO:0007669"/>
    <property type="project" value="InterPro"/>
</dbReference>
<protein>
    <submittedName>
        <fullName evidence="4">Allantoate amidohydrolase</fullName>
    </submittedName>
</protein>
<comment type="cofactor">
    <cofactor evidence="3">
        <name>Zn(2+)</name>
        <dbReference type="ChEBI" id="CHEBI:29105"/>
    </cofactor>
    <text evidence="3">Binds 2 Zn(2+) ions per subunit.</text>
</comment>
<dbReference type="PANTHER" id="PTHR32494:SF5">
    <property type="entry name" value="ALLANTOATE AMIDOHYDROLASE"/>
    <property type="match status" value="1"/>
</dbReference>
<feature type="binding site" evidence="3">
    <location>
        <position position="384"/>
    </location>
    <ligand>
        <name>Zn(2+)</name>
        <dbReference type="ChEBI" id="CHEBI:29105"/>
        <label>2</label>
    </ligand>
</feature>
<dbReference type="CDD" id="cd03884">
    <property type="entry name" value="M20_bAS"/>
    <property type="match status" value="1"/>
</dbReference>